<accession>A0A8S5UEK5</accession>
<protein>
    <submittedName>
        <fullName evidence="1">Uncharacterized protein</fullName>
    </submittedName>
</protein>
<name>A0A8S5UEK5_9CAUD</name>
<reference evidence="1" key="1">
    <citation type="journal article" date="2021" name="Proc. Natl. Acad. Sci. U.S.A.">
        <title>A Catalog of Tens of Thousands of Viruses from Human Metagenomes Reveals Hidden Associations with Chronic Diseases.</title>
        <authorList>
            <person name="Tisza M.J."/>
            <person name="Buck C.B."/>
        </authorList>
    </citation>
    <scope>NUCLEOTIDE SEQUENCE</scope>
    <source>
        <strain evidence="1">CtX5W26</strain>
    </source>
</reference>
<sequence>MHSVVSASSGNSSSTLIISRYTLTNLLINYVYNT</sequence>
<proteinExistence type="predicted"/>
<evidence type="ECO:0000313" key="1">
    <source>
        <dbReference type="EMBL" id="DAF92917.1"/>
    </source>
</evidence>
<organism evidence="1">
    <name type="scientific">Siphoviridae sp. ctX5W26</name>
    <dbReference type="NCBI Taxonomy" id="2825540"/>
    <lineage>
        <taxon>Viruses</taxon>
        <taxon>Duplodnaviria</taxon>
        <taxon>Heunggongvirae</taxon>
        <taxon>Uroviricota</taxon>
        <taxon>Caudoviricetes</taxon>
    </lineage>
</organism>
<dbReference type="EMBL" id="BK016076">
    <property type="protein sequence ID" value="DAF92917.1"/>
    <property type="molecule type" value="Genomic_DNA"/>
</dbReference>